<dbReference type="RefSeq" id="WP_114620902.1">
    <property type="nucleotide sequence ID" value="NZ_PPTP01000006.1"/>
</dbReference>
<evidence type="ECO:0000259" key="1">
    <source>
        <dbReference type="Pfam" id="PF14411"/>
    </source>
</evidence>
<dbReference type="OrthoDB" id="1074132at2"/>
<sequence>MREKLLAALMSGTLVLSGCSIPVHQDFADSNSLETQQANLEVSTAQSGEFAKMSEEGLPEYIQDSVYEQVLSQGLPDGSLVENVQAVYISQEYIDELTYNSQSTVFFGYTIAELQNQFQGSKYVYTLGDGGQTTVHAFQGYDDTYDQIIRNVAVGGGVILMCVTVSAAIGGVAPACSMVFAIASSTGTKAALSGAAIGAIASGAATAVLTDGDVEASVKAAALGGSEGLKVGAMMGTLGGGAAKAAGLKGAALNGLTMGEAAAIQRESKYPLDVIKQFKSVEEYSIYKDAGLKTAKVSGKTALVQDIDLTRIDEKGLTNLQRMQKGQPPLDPDGNAYELHHINQKADGTLAVLSMEEHRGKGVAQILNTAGKSSEIDRPAFKSQKKQFWCDYASIVAG</sequence>
<name>A0A369L589_9ACTN</name>
<dbReference type="Proteomes" id="UP000253792">
    <property type="component" value="Unassembled WGS sequence"/>
</dbReference>
<reference evidence="2 3" key="1">
    <citation type="journal article" date="2018" name="Elife">
        <title>Discovery and characterization of a prevalent human gut bacterial enzyme sufficient for the inactivation of a family of plant toxins.</title>
        <authorList>
            <person name="Koppel N."/>
            <person name="Bisanz J.E."/>
            <person name="Pandelia M.E."/>
            <person name="Turnbaugh P.J."/>
            <person name="Balskus E.P."/>
        </authorList>
    </citation>
    <scope>NUCLEOTIDE SEQUENCE [LARGE SCALE GENOMIC DNA]</scope>
    <source>
        <strain evidence="3">anaerobia AP69FAA</strain>
    </source>
</reference>
<organism evidence="2 3">
    <name type="scientific">Senegalimassilia anaerobia</name>
    <dbReference type="NCBI Taxonomy" id="1473216"/>
    <lineage>
        <taxon>Bacteria</taxon>
        <taxon>Bacillati</taxon>
        <taxon>Actinomycetota</taxon>
        <taxon>Coriobacteriia</taxon>
        <taxon>Coriobacteriales</taxon>
        <taxon>Coriobacteriaceae</taxon>
        <taxon>Senegalimassilia</taxon>
    </lineage>
</organism>
<dbReference type="Pfam" id="PF14411">
    <property type="entry name" value="LHH"/>
    <property type="match status" value="1"/>
</dbReference>
<dbReference type="InterPro" id="IPR026834">
    <property type="entry name" value="LHH"/>
</dbReference>
<protein>
    <recommendedName>
        <fullName evidence="1">LHH domain-containing protein</fullName>
    </recommendedName>
</protein>
<dbReference type="EMBL" id="PPTP01000006">
    <property type="protein sequence ID" value="RDB55031.1"/>
    <property type="molecule type" value="Genomic_DNA"/>
</dbReference>
<dbReference type="AlphaFoldDB" id="A0A369L589"/>
<evidence type="ECO:0000313" key="2">
    <source>
        <dbReference type="EMBL" id="RDB55031.1"/>
    </source>
</evidence>
<proteinExistence type="predicted"/>
<dbReference type="PROSITE" id="PS51257">
    <property type="entry name" value="PROKAR_LIPOPROTEIN"/>
    <property type="match status" value="1"/>
</dbReference>
<feature type="domain" description="LHH" evidence="1">
    <location>
        <begin position="318"/>
        <end position="390"/>
    </location>
</feature>
<keyword evidence="3" id="KW-1185">Reference proteome</keyword>
<comment type="caution">
    <text evidence="2">The sequence shown here is derived from an EMBL/GenBank/DDBJ whole genome shotgun (WGS) entry which is preliminary data.</text>
</comment>
<evidence type="ECO:0000313" key="3">
    <source>
        <dbReference type="Proteomes" id="UP000253792"/>
    </source>
</evidence>
<accession>A0A369L589</accession>
<gene>
    <name evidence="2" type="ORF">C1880_07315</name>
</gene>